<evidence type="ECO:0000256" key="5">
    <source>
        <dbReference type="PROSITE-ProRule" id="PRU01371"/>
    </source>
</evidence>
<feature type="region of interest" description="Disordered" evidence="6">
    <location>
        <begin position="369"/>
        <end position="570"/>
    </location>
</feature>
<evidence type="ECO:0000256" key="4">
    <source>
        <dbReference type="ARBA" id="ARBA00022833"/>
    </source>
</evidence>
<evidence type="ECO:0000256" key="2">
    <source>
        <dbReference type="ARBA" id="ARBA00022737"/>
    </source>
</evidence>
<feature type="compositionally biased region" description="Basic and acidic residues" evidence="6">
    <location>
        <begin position="493"/>
        <end position="512"/>
    </location>
</feature>
<dbReference type="PANTHER" id="PTHR13555:SF36">
    <property type="entry name" value="ZINC FINGER C2HC DOMAIN-CONTAINING PROTEIN 1B"/>
    <property type="match status" value="1"/>
</dbReference>
<keyword evidence="9" id="KW-1185">Reference proteome</keyword>
<keyword evidence="2" id="KW-0677">Repeat</keyword>
<dbReference type="Proteomes" id="UP000001876">
    <property type="component" value="Unassembled WGS sequence"/>
</dbReference>
<protein>
    <submittedName>
        <fullName evidence="8">Predicted protein</fullName>
    </submittedName>
</protein>
<evidence type="ECO:0000259" key="7">
    <source>
        <dbReference type="PROSITE" id="PS52027"/>
    </source>
</evidence>
<feature type="region of interest" description="Disordered" evidence="6">
    <location>
        <begin position="129"/>
        <end position="206"/>
    </location>
</feature>
<dbReference type="InterPro" id="IPR026319">
    <property type="entry name" value="ZC2HC1A/B-like"/>
</dbReference>
<feature type="region of interest" description="Disordered" evidence="6">
    <location>
        <begin position="219"/>
        <end position="250"/>
    </location>
</feature>
<dbReference type="PROSITE" id="PS52027">
    <property type="entry name" value="ZF_C2HC_C3H"/>
    <property type="match status" value="2"/>
</dbReference>
<feature type="compositionally biased region" description="Basic and acidic residues" evidence="6">
    <location>
        <begin position="49"/>
        <end position="73"/>
    </location>
</feature>
<feature type="compositionally biased region" description="Low complexity" evidence="6">
    <location>
        <begin position="38"/>
        <end position="48"/>
    </location>
</feature>
<dbReference type="PANTHER" id="PTHR13555">
    <property type="entry name" value="C2H2 ZINC FINGER CGI-62-RELATED"/>
    <property type="match status" value="1"/>
</dbReference>
<feature type="compositionally biased region" description="Gly residues" evidence="6">
    <location>
        <begin position="130"/>
        <end position="142"/>
    </location>
</feature>
<dbReference type="KEGG" id="mpp:MICPUCDRAFT_48806"/>
<feature type="compositionally biased region" description="Gly residues" evidence="6">
    <location>
        <begin position="373"/>
        <end position="384"/>
    </location>
</feature>
<keyword evidence="4" id="KW-0862">Zinc</keyword>
<sequence>MSSSFRPRVDPTTWGTEHRRRADDDLTRRRERERVRATLDAADAAAAESLRRARHDAAATTRVEREASRDARNARRRAPPLPGEEYVHLPQHGRNPSLAARATNGALARRVAQAEAAVAAAEAAASLLWKGGGERGAGGGNKGADDRRVARRQRDDRQLAPPTHRAASPKVVVHRDPDAARFATTTTRRPRTPSPPRYGAYRTTRDGYAASRREAVVCGGGGYSSHDDDDDDDDGRRNLRPAVRGGYGAAPPNANVALARLREGRRAATTTGAGIRARRLDSNPNASPRRATVRRADVRDGGDYRLDGKTRIEIAHLREDLRVAEWDDAERLERDMRDAAAARDNLTRYGEEAPGRLTSRTRGTLAALKARRGGGGGSSNGGSRAGSVYSSYDGGEDLSDDVAEYFNRDADPARGATSRQPRFDAKKPAWNDEPFAEDARAPAWGDVNGYGNDGDEEDEPAPPFPPARQRPRPKMQPSSKMRRDKPGWNADAADSRGGFDEDAPIRRRETQTRRAASPPPPPPAAAARPVASFDDVPAVAGGGSNGDAPFNFSRMSVPDGADAGPTKLTPCATCGRKFAARALEIHTRSCGKSATRKKFDASKARAAGTEVEKFQGEAARAGRGPRGGVASKSQPRNYLKTAAKAAMGGATGGTQRRATGGAALDISPPKPGKPVPKWKKQSEMLRAGLSGASGKGGGGGGAMTEYSAGDDLEQCPHCLRKFNETAAARHIPQCRNIQAKPTRLQKGGGRGAHHRGDENKAPKKYGRW</sequence>
<feature type="region of interest" description="Disordered" evidence="6">
    <location>
        <begin position="589"/>
        <end position="633"/>
    </location>
</feature>
<dbReference type="OrthoDB" id="10255185at2759"/>
<feature type="compositionally biased region" description="Basic and acidic residues" evidence="6">
    <location>
        <begin position="143"/>
        <end position="158"/>
    </location>
</feature>
<feature type="domain" description="C2HC/C3H-type" evidence="7">
    <location>
        <begin position="711"/>
        <end position="740"/>
    </location>
</feature>
<dbReference type="RefSeq" id="XP_003063413.1">
    <property type="nucleotide sequence ID" value="XM_003063367.1"/>
</dbReference>
<evidence type="ECO:0000256" key="1">
    <source>
        <dbReference type="ARBA" id="ARBA00022723"/>
    </source>
</evidence>
<feature type="region of interest" description="Disordered" evidence="6">
    <location>
        <begin position="733"/>
        <end position="768"/>
    </location>
</feature>
<proteinExistence type="predicted"/>
<evidence type="ECO:0000256" key="6">
    <source>
        <dbReference type="SAM" id="MobiDB-lite"/>
    </source>
</evidence>
<feature type="compositionally biased region" description="Basic and acidic residues" evidence="6">
    <location>
        <begin position="421"/>
        <end position="430"/>
    </location>
</feature>
<dbReference type="AlphaFoldDB" id="C1N5S1"/>
<dbReference type="GO" id="GO:0008270">
    <property type="term" value="F:zinc ion binding"/>
    <property type="evidence" value="ECO:0007669"/>
    <property type="project" value="UniProtKB-KW"/>
</dbReference>
<feature type="region of interest" description="Disordered" evidence="6">
    <location>
        <begin position="1"/>
        <end position="97"/>
    </location>
</feature>
<keyword evidence="3 5" id="KW-0863">Zinc-finger</keyword>
<feature type="region of interest" description="Disordered" evidence="6">
    <location>
        <begin position="267"/>
        <end position="292"/>
    </location>
</feature>
<reference evidence="8 9" key="1">
    <citation type="journal article" date="2009" name="Science">
        <title>Green evolution and dynamic adaptations revealed by genomes of the marine picoeukaryotes Micromonas.</title>
        <authorList>
            <person name="Worden A.Z."/>
            <person name="Lee J.H."/>
            <person name="Mock T."/>
            <person name="Rouze P."/>
            <person name="Simmons M.P."/>
            <person name="Aerts A.L."/>
            <person name="Allen A.E."/>
            <person name="Cuvelier M.L."/>
            <person name="Derelle E."/>
            <person name="Everett M.V."/>
            <person name="Foulon E."/>
            <person name="Grimwood J."/>
            <person name="Gundlach H."/>
            <person name="Henrissat B."/>
            <person name="Napoli C."/>
            <person name="McDonald S.M."/>
            <person name="Parker M.S."/>
            <person name="Rombauts S."/>
            <person name="Salamov A."/>
            <person name="Von Dassow P."/>
            <person name="Badger J.H."/>
            <person name="Coutinho P.M."/>
            <person name="Demir E."/>
            <person name="Dubchak I."/>
            <person name="Gentemann C."/>
            <person name="Eikrem W."/>
            <person name="Gready J.E."/>
            <person name="John U."/>
            <person name="Lanier W."/>
            <person name="Lindquist E.A."/>
            <person name="Lucas S."/>
            <person name="Mayer K.F."/>
            <person name="Moreau H."/>
            <person name="Not F."/>
            <person name="Otillar R."/>
            <person name="Panaud O."/>
            <person name="Pangilinan J."/>
            <person name="Paulsen I."/>
            <person name="Piegu B."/>
            <person name="Poliakov A."/>
            <person name="Robbens S."/>
            <person name="Schmutz J."/>
            <person name="Toulza E."/>
            <person name="Wyss T."/>
            <person name="Zelensky A."/>
            <person name="Zhou K."/>
            <person name="Armbrust E.V."/>
            <person name="Bhattacharya D."/>
            <person name="Goodenough U.W."/>
            <person name="Van de Peer Y."/>
            <person name="Grigoriev I.V."/>
        </authorList>
    </citation>
    <scope>NUCLEOTIDE SEQUENCE [LARGE SCALE GENOMIC DNA]</scope>
    <source>
        <strain evidence="8 9">CCMP1545</strain>
    </source>
</reference>
<feature type="compositionally biased region" description="Acidic residues" evidence="6">
    <location>
        <begin position="394"/>
        <end position="403"/>
    </location>
</feature>
<dbReference type="InterPro" id="IPR049899">
    <property type="entry name" value="Znf_C2HC_C3H"/>
</dbReference>
<organism evidence="9">
    <name type="scientific">Micromonas pusilla (strain CCMP1545)</name>
    <name type="common">Picoplanktonic green alga</name>
    <dbReference type="NCBI Taxonomy" id="564608"/>
    <lineage>
        <taxon>Eukaryota</taxon>
        <taxon>Viridiplantae</taxon>
        <taxon>Chlorophyta</taxon>
        <taxon>Mamiellophyceae</taxon>
        <taxon>Mamiellales</taxon>
        <taxon>Mamiellaceae</taxon>
        <taxon>Micromonas</taxon>
    </lineage>
</organism>
<keyword evidence="1" id="KW-0479">Metal-binding</keyword>
<dbReference type="eggNOG" id="KOG3940">
    <property type="taxonomic scope" value="Eukaryota"/>
</dbReference>
<evidence type="ECO:0000256" key="3">
    <source>
        <dbReference type="ARBA" id="ARBA00022771"/>
    </source>
</evidence>
<accession>C1N5S1</accession>
<dbReference type="GeneID" id="9688646"/>
<feature type="compositionally biased region" description="Low complexity" evidence="6">
    <location>
        <begin position="646"/>
        <end position="663"/>
    </location>
</feature>
<dbReference type="Gene3D" id="3.30.160.60">
    <property type="entry name" value="Classic Zinc Finger"/>
    <property type="match status" value="1"/>
</dbReference>
<evidence type="ECO:0000313" key="8">
    <source>
        <dbReference type="EMBL" id="EEH52549.1"/>
    </source>
</evidence>
<name>C1N5S1_MICPC</name>
<feature type="region of interest" description="Disordered" evidence="6">
    <location>
        <begin position="646"/>
        <end position="680"/>
    </location>
</feature>
<feature type="compositionally biased region" description="Basic and acidic residues" evidence="6">
    <location>
        <begin position="16"/>
        <end position="37"/>
    </location>
</feature>
<dbReference type="EMBL" id="GG663748">
    <property type="protein sequence ID" value="EEH52549.1"/>
    <property type="molecule type" value="Genomic_DNA"/>
</dbReference>
<dbReference type="Pfam" id="PF13913">
    <property type="entry name" value="zf-C2HC_2"/>
    <property type="match status" value="2"/>
</dbReference>
<evidence type="ECO:0000313" key="9">
    <source>
        <dbReference type="Proteomes" id="UP000001876"/>
    </source>
</evidence>
<gene>
    <name evidence="8" type="ORF">MICPUCDRAFT_48806</name>
</gene>
<feature type="domain" description="C2HC/C3H-type" evidence="7">
    <location>
        <begin position="567"/>
        <end position="596"/>
    </location>
</feature>